<evidence type="ECO:0000259" key="1">
    <source>
        <dbReference type="Pfam" id="PF01261"/>
    </source>
</evidence>
<evidence type="ECO:0000313" key="2">
    <source>
        <dbReference type="EMBL" id="MCM8570738.1"/>
    </source>
</evidence>
<dbReference type="Proteomes" id="UP001155077">
    <property type="component" value="Unassembled WGS sequence"/>
</dbReference>
<dbReference type="SUPFAM" id="SSF51658">
    <property type="entry name" value="Xylose isomerase-like"/>
    <property type="match status" value="1"/>
</dbReference>
<dbReference type="InterPro" id="IPR013022">
    <property type="entry name" value="Xyl_isomerase-like_TIM-brl"/>
</dbReference>
<comment type="caution">
    <text evidence="2">The sequence shown here is derived from an EMBL/GenBank/DDBJ whole genome shotgun (WGS) entry which is preliminary data.</text>
</comment>
<keyword evidence="3" id="KW-1185">Reference proteome</keyword>
<dbReference type="PANTHER" id="PTHR12110:SF53">
    <property type="entry name" value="BLR5974 PROTEIN"/>
    <property type="match status" value="1"/>
</dbReference>
<dbReference type="Gene3D" id="3.20.20.150">
    <property type="entry name" value="Divalent-metal-dependent TIM barrel enzymes"/>
    <property type="match status" value="1"/>
</dbReference>
<accession>A0ABT0Z4S7</accession>
<dbReference type="RefSeq" id="WP_252115214.1">
    <property type="nucleotide sequence ID" value="NZ_JAMSCK010000006.1"/>
</dbReference>
<dbReference type="Pfam" id="PF01261">
    <property type="entry name" value="AP_endonuc_2"/>
    <property type="match status" value="1"/>
</dbReference>
<dbReference type="PROSITE" id="PS51257">
    <property type="entry name" value="PROKAR_LIPOPROTEIN"/>
    <property type="match status" value="1"/>
</dbReference>
<protein>
    <submittedName>
        <fullName evidence="2">Sugar phosphate isomerase/epimerase</fullName>
    </submittedName>
</protein>
<feature type="domain" description="Xylose isomerase-like TIM barrel" evidence="1">
    <location>
        <begin position="76"/>
        <end position="327"/>
    </location>
</feature>
<evidence type="ECO:0000313" key="3">
    <source>
        <dbReference type="Proteomes" id="UP001155077"/>
    </source>
</evidence>
<gene>
    <name evidence="2" type="ORF">NE848_15185</name>
</gene>
<dbReference type="GO" id="GO:0016853">
    <property type="term" value="F:isomerase activity"/>
    <property type="evidence" value="ECO:0007669"/>
    <property type="project" value="UniProtKB-KW"/>
</dbReference>
<dbReference type="EMBL" id="JAMSCK010000006">
    <property type="protein sequence ID" value="MCM8570738.1"/>
    <property type="molecule type" value="Genomic_DNA"/>
</dbReference>
<name>A0ABT0Z4S7_9FLAO</name>
<sequence>MASNTLRLSKFLIISLLLTGILFSCKNKSDSSEEEVLEKEALNESGDSLFFKISLAQWSLNEPIFNGNLDPMDFAKKAHEMGFEGIEYVTSFYSQRIKEAEDPKAEMQLVLDSLKSKSEKFGVKNLLLMIDVEGDLASTDPDARNQAVENHKKWVDAASFLGCHSIRVNLFGAEDREEWKNASADALAKLSDYAANKNVNVLVENHGYFSSDADLLVEVMKKVNRENCGTLPDFGNFCLKRKGGKRWDAECIEEYPKYEGVEKMMPYAKAVSAKSYSFDDKGQEEVIDYKKMLQIVKDAGYTGFIGVEYEGEDMPPEEGIMATKELLIKAGKQL</sequence>
<organism evidence="2 3">
    <name type="scientific">Gramella jeungdoensis</name>
    <dbReference type="NCBI Taxonomy" id="708091"/>
    <lineage>
        <taxon>Bacteria</taxon>
        <taxon>Pseudomonadati</taxon>
        <taxon>Bacteroidota</taxon>
        <taxon>Flavobacteriia</taxon>
        <taxon>Flavobacteriales</taxon>
        <taxon>Flavobacteriaceae</taxon>
        <taxon>Christiangramia</taxon>
    </lineage>
</organism>
<proteinExistence type="predicted"/>
<keyword evidence="2" id="KW-0413">Isomerase</keyword>
<dbReference type="PANTHER" id="PTHR12110">
    <property type="entry name" value="HYDROXYPYRUVATE ISOMERASE"/>
    <property type="match status" value="1"/>
</dbReference>
<dbReference type="InterPro" id="IPR050312">
    <property type="entry name" value="IolE/XylAMocC-like"/>
</dbReference>
<dbReference type="InterPro" id="IPR036237">
    <property type="entry name" value="Xyl_isomerase-like_sf"/>
</dbReference>
<reference evidence="2" key="1">
    <citation type="submission" date="2022-06" db="EMBL/GenBank/DDBJ databases">
        <title>Gramella sediminis sp. nov., isolated from deep-sea sediment of the Indian Ocean.</title>
        <authorList>
            <person name="Yang L."/>
        </authorList>
    </citation>
    <scope>NUCLEOTIDE SEQUENCE</scope>
    <source>
        <strain evidence="2">HMD3159</strain>
    </source>
</reference>